<evidence type="ECO:0000313" key="1">
    <source>
        <dbReference type="EMBL" id="GGK62632.1"/>
    </source>
</evidence>
<accession>A0AA37BFG5</accession>
<dbReference type="Proteomes" id="UP000627984">
    <property type="component" value="Unassembled WGS sequence"/>
</dbReference>
<reference evidence="1" key="2">
    <citation type="submission" date="2022-09" db="EMBL/GenBank/DDBJ databases">
        <authorList>
            <person name="Sun Q."/>
            <person name="Ohkuma M."/>
        </authorList>
    </citation>
    <scope>NUCLEOTIDE SEQUENCE</scope>
    <source>
        <strain evidence="1">JCM 3093</strain>
    </source>
</reference>
<dbReference type="EMBL" id="BMQD01000006">
    <property type="protein sequence ID" value="GGK62632.1"/>
    <property type="molecule type" value="Genomic_DNA"/>
</dbReference>
<reference evidence="1" key="1">
    <citation type="journal article" date="2014" name="Int. J. Syst. Evol. Microbiol.">
        <title>Complete genome sequence of Corynebacterium casei LMG S-19264T (=DSM 44701T), isolated from a smear-ripened cheese.</title>
        <authorList>
            <consortium name="US DOE Joint Genome Institute (JGI-PGF)"/>
            <person name="Walter F."/>
            <person name="Albersmeier A."/>
            <person name="Kalinowski J."/>
            <person name="Ruckert C."/>
        </authorList>
    </citation>
    <scope>NUCLEOTIDE SEQUENCE</scope>
    <source>
        <strain evidence="1">JCM 3093</strain>
    </source>
</reference>
<protein>
    <submittedName>
        <fullName evidence="1">Uncharacterized protein</fullName>
    </submittedName>
</protein>
<organism evidence="1 2">
    <name type="scientific">Planomonospora parontospora</name>
    <dbReference type="NCBI Taxonomy" id="58119"/>
    <lineage>
        <taxon>Bacteria</taxon>
        <taxon>Bacillati</taxon>
        <taxon>Actinomycetota</taxon>
        <taxon>Actinomycetes</taxon>
        <taxon>Streptosporangiales</taxon>
        <taxon>Streptosporangiaceae</taxon>
        <taxon>Planomonospora</taxon>
    </lineage>
</organism>
<proteinExistence type="predicted"/>
<sequence length="92" mass="10407">MFESSIALRLSRSQGEVVTDIYQNVTPYTHPERWTVQEKKLFDAGRCCWVIGTGSGSVEHCGEPSEEGASYGYCPEHADQFRENCYPNGTRR</sequence>
<name>A0AA37BFG5_9ACTN</name>
<evidence type="ECO:0000313" key="2">
    <source>
        <dbReference type="Proteomes" id="UP000627984"/>
    </source>
</evidence>
<gene>
    <name evidence="1" type="ORF">GCM10010126_22480</name>
</gene>
<dbReference type="AlphaFoldDB" id="A0AA37BFG5"/>
<comment type="caution">
    <text evidence="1">The sequence shown here is derived from an EMBL/GenBank/DDBJ whole genome shotgun (WGS) entry which is preliminary data.</text>
</comment>